<dbReference type="CDD" id="cd18080">
    <property type="entry name" value="TrmD-like"/>
    <property type="match status" value="1"/>
</dbReference>
<dbReference type="Pfam" id="PF01746">
    <property type="entry name" value="tRNA_m1G_MT"/>
    <property type="match status" value="1"/>
</dbReference>
<dbReference type="InterPro" id="IPR029026">
    <property type="entry name" value="tRNA_m1G_MTases_N"/>
</dbReference>
<dbReference type="GO" id="GO:0052906">
    <property type="term" value="F:tRNA (guanine(37)-N1)-methyltransferase activity"/>
    <property type="evidence" value="ECO:0007669"/>
    <property type="project" value="UniProtKB-UniRule"/>
</dbReference>
<name>A0A938XQA5_9FIRM</name>
<dbReference type="EC" id="2.1.1.228" evidence="5 15"/>
<evidence type="ECO:0000256" key="10">
    <source>
        <dbReference type="ARBA" id="ARBA00022691"/>
    </source>
</evidence>
<comment type="subcellular location">
    <subcellularLocation>
        <location evidence="2 15 17">Cytoplasm</location>
    </subcellularLocation>
</comment>
<keyword evidence="8 15" id="KW-0489">Methyltransferase</keyword>
<keyword evidence="9 15" id="KW-0808">Transferase</keyword>
<dbReference type="HAMAP" id="MF_00605">
    <property type="entry name" value="TrmD"/>
    <property type="match status" value="1"/>
</dbReference>
<evidence type="ECO:0000256" key="6">
    <source>
        <dbReference type="ARBA" id="ARBA00014679"/>
    </source>
</evidence>
<dbReference type="Gene3D" id="3.40.1280.10">
    <property type="match status" value="1"/>
</dbReference>
<feature type="domain" description="tRNA methyltransferase TRMD/TRM10-type" evidence="18">
    <location>
        <begin position="1"/>
        <end position="224"/>
    </location>
</feature>
<organism evidence="19 20">
    <name type="scientific">Halanaerobacter jeridensis</name>
    <dbReference type="NCBI Taxonomy" id="706427"/>
    <lineage>
        <taxon>Bacteria</taxon>
        <taxon>Bacillati</taxon>
        <taxon>Bacillota</taxon>
        <taxon>Clostridia</taxon>
        <taxon>Halanaerobiales</taxon>
        <taxon>Halobacteroidaceae</taxon>
        <taxon>Halanaerobacter</taxon>
    </lineage>
</organism>
<dbReference type="PIRSF" id="PIRSF000386">
    <property type="entry name" value="tRNA_mtase"/>
    <property type="match status" value="1"/>
</dbReference>
<evidence type="ECO:0000256" key="2">
    <source>
        <dbReference type="ARBA" id="ARBA00004496"/>
    </source>
</evidence>
<dbReference type="InterPro" id="IPR029028">
    <property type="entry name" value="Alpha/beta_knot_MTases"/>
</dbReference>
<reference evidence="19" key="1">
    <citation type="submission" date="2021-01" db="EMBL/GenBank/DDBJ databases">
        <title>Genomic Encyclopedia of Type Strains, Phase IV (KMG-IV): sequencing the most valuable type-strain genomes for metagenomic binning, comparative biology and taxonomic classification.</title>
        <authorList>
            <person name="Goeker M."/>
        </authorList>
    </citation>
    <scope>NUCLEOTIDE SEQUENCE</scope>
    <source>
        <strain evidence="19">DSM 23230</strain>
    </source>
</reference>
<dbReference type="AlphaFoldDB" id="A0A938XQA5"/>
<evidence type="ECO:0000256" key="16">
    <source>
        <dbReference type="PIRSR" id="PIRSR000386-1"/>
    </source>
</evidence>
<evidence type="ECO:0000313" key="19">
    <source>
        <dbReference type="EMBL" id="MBM7555318.1"/>
    </source>
</evidence>
<sequence length="246" mass="28064">MRFDILTLFPEMFGPVLNNSMLAKAQEKDLLEVNLINWRDYTQDKHKQVDDYAYGGGAGMVLKPEPIFRAIEDLGLEDDTPVVLLTPQGQQFEQDTAKEFANHQDRIVLLCGHYEGFDHRIREELVTHEISIGDYVLTGGELPAMVLIDAVTRMIPGVLGSQESAQEDSFYNDLLDFPQYTRPQEYQGLEVPKVLLSGDHAKIDKWRKKKSLEQTLNKRPDLLEDAELSAEEKELLTEIKAEKKTD</sequence>
<proteinExistence type="inferred from homology"/>
<evidence type="ECO:0000256" key="4">
    <source>
        <dbReference type="ARBA" id="ARBA00011738"/>
    </source>
</evidence>
<protein>
    <recommendedName>
        <fullName evidence="6 15">tRNA (guanine-N(1)-)-methyltransferase</fullName>
        <ecNumber evidence="5 15">2.1.1.228</ecNumber>
    </recommendedName>
    <alternativeName>
        <fullName evidence="12 15">M1G-methyltransferase</fullName>
    </alternativeName>
    <alternativeName>
        <fullName evidence="13 15">tRNA [GM37] methyltransferase</fullName>
    </alternativeName>
</protein>
<evidence type="ECO:0000256" key="3">
    <source>
        <dbReference type="ARBA" id="ARBA00007630"/>
    </source>
</evidence>
<evidence type="ECO:0000256" key="15">
    <source>
        <dbReference type="HAMAP-Rule" id="MF_00605"/>
    </source>
</evidence>
<evidence type="ECO:0000256" key="1">
    <source>
        <dbReference type="ARBA" id="ARBA00002634"/>
    </source>
</evidence>
<dbReference type="NCBIfam" id="NF000648">
    <property type="entry name" value="PRK00026.1"/>
    <property type="match status" value="1"/>
</dbReference>
<comment type="catalytic activity">
    <reaction evidence="14 15 17">
        <text>guanosine(37) in tRNA + S-adenosyl-L-methionine = N(1)-methylguanosine(37) in tRNA + S-adenosyl-L-homocysteine + H(+)</text>
        <dbReference type="Rhea" id="RHEA:36899"/>
        <dbReference type="Rhea" id="RHEA-COMP:10145"/>
        <dbReference type="Rhea" id="RHEA-COMP:10147"/>
        <dbReference type="ChEBI" id="CHEBI:15378"/>
        <dbReference type="ChEBI" id="CHEBI:57856"/>
        <dbReference type="ChEBI" id="CHEBI:59789"/>
        <dbReference type="ChEBI" id="CHEBI:73542"/>
        <dbReference type="ChEBI" id="CHEBI:74269"/>
        <dbReference type="EC" id="2.1.1.228"/>
    </reaction>
</comment>
<keyword evidence="11 15" id="KW-0819">tRNA processing</keyword>
<keyword evidence="7 15" id="KW-0963">Cytoplasm</keyword>
<comment type="subunit">
    <text evidence="4 15 17">Homodimer.</text>
</comment>
<dbReference type="EMBL" id="JAFBDQ010000001">
    <property type="protein sequence ID" value="MBM7555318.1"/>
    <property type="molecule type" value="Genomic_DNA"/>
</dbReference>
<evidence type="ECO:0000256" key="8">
    <source>
        <dbReference type="ARBA" id="ARBA00022603"/>
    </source>
</evidence>
<dbReference type="InterPro" id="IPR023148">
    <property type="entry name" value="tRNA_m1G_MeTrfase_C_sf"/>
</dbReference>
<dbReference type="FunFam" id="1.10.1270.20:FF:000001">
    <property type="entry name" value="tRNA (guanine-N(1)-)-methyltransferase"/>
    <property type="match status" value="1"/>
</dbReference>
<feature type="binding site" evidence="15 16">
    <location>
        <begin position="132"/>
        <end position="137"/>
    </location>
    <ligand>
        <name>S-adenosyl-L-methionine</name>
        <dbReference type="ChEBI" id="CHEBI:59789"/>
    </ligand>
</feature>
<comment type="caution">
    <text evidence="19">The sequence shown here is derived from an EMBL/GenBank/DDBJ whole genome shotgun (WGS) entry which is preliminary data.</text>
</comment>
<comment type="function">
    <text evidence="1 15 17">Specifically methylates guanosine-37 in various tRNAs.</text>
</comment>
<dbReference type="PANTHER" id="PTHR46417:SF1">
    <property type="entry name" value="TRNA (GUANINE-N(1)-)-METHYLTRANSFERASE"/>
    <property type="match status" value="1"/>
</dbReference>
<evidence type="ECO:0000256" key="12">
    <source>
        <dbReference type="ARBA" id="ARBA00029736"/>
    </source>
</evidence>
<accession>A0A938XQA5</accession>
<dbReference type="PANTHER" id="PTHR46417">
    <property type="entry name" value="TRNA (GUANINE-N(1)-)-METHYLTRANSFERASE"/>
    <property type="match status" value="1"/>
</dbReference>
<evidence type="ECO:0000313" key="20">
    <source>
        <dbReference type="Proteomes" id="UP000774000"/>
    </source>
</evidence>
<dbReference type="InterPro" id="IPR002649">
    <property type="entry name" value="tRNA_m1G_MeTrfase_TrmD"/>
</dbReference>
<dbReference type="Gene3D" id="1.10.1270.20">
    <property type="entry name" value="tRNA(m1g37)methyltransferase, domain 2"/>
    <property type="match status" value="1"/>
</dbReference>
<dbReference type="GO" id="GO:0005829">
    <property type="term" value="C:cytosol"/>
    <property type="evidence" value="ECO:0007669"/>
    <property type="project" value="TreeGrafter"/>
</dbReference>
<dbReference type="NCBIfam" id="TIGR00088">
    <property type="entry name" value="trmD"/>
    <property type="match status" value="1"/>
</dbReference>
<evidence type="ECO:0000256" key="13">
    <source>
        <dbReference type="ARBA" id="ARBA00033392"/>
    </source>
</evidence>
<feature type="binding site" evidence="15 16">
    <location>
        <position position="112"/>
    </location>
    <ligand>
        <name>S-adenosyl-L-methionine</name>
        <dbReference type="ChEBI" id="CHEBI:59789"/>
    </ligand>
</feature>
<evidence type="ECO:0000256" key="11">
    <source>
        <dbReference type="ARBA" id="ARBA00022694"/>
    </source>
</evidence>
<keyword evidence="20" id="KW-1185">Reference proteome</keyword>
<gene>
    <name evidence="15" type="primary">trmD</name>
    <name evidence="19" type="ORF">JOC47_000142</name>
</gene>
<evidence type="ECO:0000259" key="18">
    <source>
        <dbReference type="Pfam" id="PF01746"/>
    </source>
</evidence>
<keyword evidence="10 15" id="KW-0949">S-adenosyl-L-methionine</keyword>
<dbReference type="SUPFAM" id="SSF75217">
    <property type="entry name" value="alpha/beta knot"/>
    <property type="match status" value="1"/>
</dbReference>
<dbReference type="GO" id="GO:0002939">
    <property type="term" value="P:tRNA N1-guanine methylation"/>
    <property type="evidence" value="ECO:0007669"/>
    <property type="project" value="TreeGrafter"/>
</dbReference>
<dbReference type="FunFam" id="3.40.1280.10:FF:000001">
    <property type="entry name" value="tRNA (guanine-N(1)-)-methyltransferase"/>
    <property type="match status" value="1"/>
</dbReference>
<evidence type="ECO:0000256" key="7">
    <source>
        <dbReference type="ARBA" id="ARBA00022490"/>
    </source>
</evidence>
<comment type="similarity">
    <text evidence="3 15 17">Belongs to the RNA methyltransferase TrmD family.</text>
</comment>
<evidence type="ECO:0000256" key="17">
    <source>
        <dbReference type="RuleBase" id="RU003464"/>
    </source>
</evidence>
<evidence type="ECO:0000256" key="14">
    <source>
        <dbReference type="ARBA" id="ARBA00047783"/>
    </source>
</evidence>
<dbReference type="InterPro" id="IPR016009">
    <property type="entry name" value="tRNA_MeTrfase_TRMD/TRM10"/>
</dbReference>
<evidence type="ECO:0000256" key="5">
    <source>
        <dbReference type="ARBA" id="ARBA00012807"/>
    </source>
</evidence>
<evidence type="ECO:0000256" key="9">
    <source>
        <dbReference type="ARBA" id="ARBA00022679"/>
    </source>
</evidence>
<dbReference type="RefSeq" id="WP_204700039.1">
    <property type="nucleotide sequence ID" value="NZ_JAFBDQ010000001.1"/>
</dbReference>
<dbReference type="Proteomes" id="UP000774000">
    <property type="component" value="Unassembled WGS sequence"/>
</dbReference>